<gene>
    <name evidence="2" type="ORF">HF086_017807</name>
</gene>
<sequence>MQRGGEQRGRSPGAAGAVLRLPAAAPRRRRRGRGRQAGRRHRRLQVRRRQGRLPEVLRAGPRAPPHTPAQRLHGAGGGHDQQASTHTYT</sequence>
<feature type="compositionally biased region" description="Basic residues" evidence="1">
    <location>
        <begin position="26"/>
        <end position="51"/>
    </location>
</feature>
<reference evidence="2" key="1">
    <citation type="journal article" date="2021" name="G3 (Bethesda)">
        <title>Genome and transcriptome analysis of the beet armyworm Spodoptera exigua reveals targets for pest control. .</title>
        <authorList>
            <person name="Simon S."/>
            <person name="Breeschoten T."/>
            <person name="Jansen H.J."/>
            <person name="Dirks R.P."/>
            <person name="Schranz M.E."/>
            <person name="Ros V.I.D."/>
        </authorList>
    </citation>
    <scope>NUCLEOTIDE SEQUENCE</scope>
    <source>
        <strain evidence="2">TB_SE_WUR_2020</strain>
    </source>
</reference>
<name>A0A922MH65_SPOEX</name>
<proteinExistence type="predicted"/>
<comment type="caution">
    <text evidence="2">The sequence shown here is derived from an EMBL/GenBank/DDBJ whole genome shotgun (WGS) entry which is preliminary data.</text>
</comment>
<evidence type="ECO:0000313" key="3">
    <source>
        <dbReference type="Proteomes" id="UP000814243"/>
    </source>
</evidence>
<feature type="compositionally biased region" description="Low complexity" evidence="1">
    <location>
        <begin position="12"/>
        <end position="25"/>
    </location>
</feature>
<evidence type="ECO:0000313" key="2">
    <source>
        <dbReference type="EMBL" id="KAH9636852.1"/>
    </source>
</evidence>
<organism evidence="2 3">
    <name type="scientific">Spodoptera exigua</name>
    <name type="common">Beet armyworm</name>
    <name type="synonym">Noctua fulgens</name>
    <dbReference type="NCBI Taxonomy" id="7107"/>
    <lineage>
        <taxon>Eukaryota</taxon>
        <taxon>Metazoa</taxon>
        <taxon>Ecdysozoa</taxon>
        <taxon>Arthropoda</taxon>
        <taxon>Hexapoda</taxon>
        <taxon>Insecta</taxon>
        <taxon>Pterygota</taxon>
        <taxon>Neoptera</taxon>
        <taxon>Endopterygota</taxon>
        <taxon>Lepidoptera</taxon>
        <taxon>Glossata</taxon>
        <taxon>Ditrysia</taxon>
        <taxon>Noctuoidea</taxon>
        <taxon>Noctuidae</taxon>
        <taxon>Amphipyrinae</taxon>
        <taxon>Spodoptera</taxon>
    </lineage>
</organism>
<protein>
    <submittedName>
        <fullName evidence="2">Uncharacterized protein</fullName>
    </submittedName>
</protein>
<evidence type="ECO:0000256" key="1">
    <source>
        <dbReference type="SAM" id="MobiDB-lite"/>
    </source>
</evidence>
<dbReference type="Proteomes" id="UP000814243">
    <property type="component" value="Unassembled WGS sequence"/>
</dbReference>
<dbReference type="EMBL" id="JACEFF010000473">
    <property type="protein sequence ID" value="KAH9636852.1"/>
    <property type="molecule type" value="Genomic_DNA"/>
</dbReference>
<dbReference type="AlphaFoldDB" id="A0A922MH65"/>
<accession>A0A922MH65</accession>
<feature type="region of interest" description="Disordered" evidence="1">
    <location>
        <begin position="1"/>
        <end position="89"/>
    </location>
</feature>